<evidence type="ECO:0000313" key="1">
    <source>
        <dbReference type="EMBL" id="PRP68466.1"/>
    </source>
</evidence>
<protein>
    <submittedName>
        <fullName evidence="1">Uncharacterized protein</fullName>
    </submittedName>
</protein>
<name>A0A2S9WYJ8_9NEIS</name>
<sequence>MPQRMSTGSMQRKGRLVEAAAQGLSVQRDGAEALVLSRRSQLCGLLAQCLLQGSGIDTAQDGVKRGVARLAPPIEACVLAQPVPANINEAIDRAVAV</sequence>
<feature type="non-terminal residue" evidence="1">
    <location>
        <position position="97"/>
    </location>
</feature>
<accession>A0A2S9WYJ8</accession>
<comment type="caution">
    <text evidence="1">The sequence shown here is derived from an EMBL/GenBank/DDBJ whole genome shotgun (WGS) entry which is preliminary data.</text>
</comment>
<proteinExistence type="predicted"/>
<gene>
    <name evidence="1" type="ORF">BUE93_22240</name>
</gene>
<evidence type="ECO:0000313" key="2">
    <source>
        <dbReference type="Proteomes" id="UP000239469"/>
    </source>
</evidence>
<organism evidence="1 2">
    <name type="scientific">Chromobacterium amazonense</name>
    <dbReference type="NCBI Taxonomy" id="1382803"/>
    <lineage>
        <taxon>Bacteria</taxon>
        <taxon>Pseudomonadati</taxon>
        <taxon>Pseudomonadota</taxon>
        <taxon>Betaproteobacteria</taxon>
        <taxon>Neisseriales</taxon>
        <taxon>Chromobacteriaceae</taxon>
        <taxon>Chromobacterium</taxon>
    </lineage>
</organism>
<reference evidence="1 2" key="1">
    <citation type="submission" date="2017-01" db="EMBL/GenBank/DDBJ databases">
        <title>New insights into the genetic diversity of Chromobacterium isolated from tropical freshwater lake.</title>
        <authorList>
            <person name="Santos A.B."/>
            <person name="Nascimento A.M."/>
            <person name="Da Silva P.C."/>
        </authorList>
    </citation>
    <scope>NUCLEOTIDE SEQUENCE [LARGE SCALE GENOMIC DNA]</scope>
    <source>
        <strain evidence="1 2">56AF</strain>
    </source>
</reference>
<dbReference type="EMBL" id="MTBD01000129">
    <property type="protein sequence ID" value="PRP68466.1"/>
    <property type="molecule type" value="Genomic_DNA"/>
</dbReference>
<dbReference type="Proteomes" id="UP000239469">
    <property type="component" value="Unassembled WGS sequence"/>
</dbReference>
<dbReference type="AlphaFoldDB" id="A0A2S9WYJ8"/>